<dbReference type="OrthoDB" id="1748554at2759"/>
<dbReference type="SUPFAM" id="SSF53098">
    <property type="entry name" value="Ribonuclease H-like"/>
    <property type="match status" value="1"/>
</dbReference>
<organism evidence="3 4">
    <name type="scientific">Macleaya cordata</name>
    <name type="common">Five-seeded plume-poppy</name>
    <name type="synonym">Bocconia cordata</name>
    <dbReference type="NCBI Taxonomy" id="56857"/>
    <lineage>
        <taxon>Eukaryota</taxon>
        <taxon>Viridiplantae</taxon>
        <taxon>Streptophyta</taxon>
        <taxon>Embryophyta</taxon>
        <taxon>Tracheophyta</taxon>
        <taxon>Spermatophyta</taxon>
        <taxon>Magnoliopsida</taxon>
        <taxon>Ranunculales</taxon>
        <taxon>Papaveraceae</taxon>
        <taxon>Papaveroideae</taxon>
        <taxon>Macleaya</taxon>
    </lineage>
</organism>
<sequence length="481" mass="55483">MGVPQDSSWCWRKILADREVAKRFIFHIIGNGLNTRFWKDNWHPLGVLTDRFPTALRYDSSFHAEALVSAGITQDKWEIPPHISASLGDICDYLHTIQIDPSCEDQVVWSASSKGDYTLKETYNALRPSKPNISWTKLVWFKEKIPRHSFITWMALHRVLRTRFLLFVWGITTDPSCVMCGQADEDIEHIFFECPFAEFVWTHLLLDLGYNRSILNMEQEVQWCMLNFTGDHSVSYIKKLTFNAFFYHMWAERNRRVFRSESRTPSQVLQGIRSDVRLRASGFEKSLSDTDYNRQFMARWGLDACFSVPQLINCYWKKPFPGFVMINTDGSLNGDVAGFGAIIRDEEGNVLAAATGSSPPKTIILHELQGLETGLKLAYMHKFRNVQIGTDSMAVLSYVQRSINPPWVAITVLRNIRRMIQSFESFHICHIYRETNEAADHLASLYPTTGFLEVIPSSFAEDLKKIIFDDKNGKAYPRRVY</sequence>
<proteinExistence type="predicted"/>
<dbReference type="Proteomes" id="UP000195402">
    <property type="component" value="Unassembled WGS sequence"/>
</dbReference>
<dbReference type="Gene3D" id="3.30.420.10">
    <property type="entry name" value="Ribonuclease H-like superfamily/Ribonuclease H"/>
    <property type="match status" value="1"/>
</dbReference>
<accession>A0A200R7P0</accession>
<evidence type="ECO:0000259" key="2">
    <source>
        <dbReference type="Pfam" id="PF13966"/>
    </source>
</evidence>
<dbReference type="STRING" id="56857.A0A200R7P0"/>
<dbReference type="AlphaFoldDB" id="A0A200R7P0"/>
<feature type="domain" description="Reverse transcriptase zinc-binding" evidence="2">
    <location>
        <begin position="117"/>
        <end position="201"/>
    </location>
</feature>
<dbReference type="GO" id="GO:0003676">
    <property type="term" value="F:nucleic acid binding"/>
    <property type="evidence" value="ECO:0007669"/>
    <property type="project" value="InterPro"/>
</dbReference>
<feature type="domain" description="RNase H type-1" evidence="1">
    <location>
        <begin position="327"/>
        <end position="444"/>
    </location>
</feature>
<evidence type="ECO:0000313" key="3">
    <source>
        <dbReference type="EMBL" id="OVA18731.1"/>
    </source>
</evidence>
<reference evidence="3 4" key="1">
    <citation type="journal article" date="2017" name="Mol. Plant">
        <title>The Genome of Medicinal Plant Macleaya cordata Provides New Insights into Benzylisoquinoline Alkaloids Metabolism.</title>
        <authorList>
            <person name="Liu X."/>
            <person name="Liu Y."/>
            <person name="Huang P."/>
            <person name="Ma Y."/>
            <person name="Qing Z."/>
            <person name="Tang Q."/>
            <person name="Cao H."/>
            <person name="Cheng P."/>
            <person name="Zheng Y."/>
            <person name="Yuan Z."/>
            <person name="Zhou Y."/>
            <person name="Liu J."/>
            <person name="Tang Z."/>
            <person name="Zhuo Y."/>
            <person name="Zhang Y."/>
            <person name="Yu L."/>
            <person name="Huang J."/>
            <person name="Yang P."/>
            <person name="Peng Q."/>
            <person name="Zhang J."/>
            <person name="Jiang W."/>
            <person name="Zhang Z."/>
            <person name="Lin K."/>
            <person name="Ro D.K."/>
            <person name="Chen X."/>
            <person name="Xiong X."/>
            <person name="Shang Y."/>
            <person name="Huang S."/>
            <person name="Zeng J."/>
        </authorList>
    </citation>
    <scope>NUCLEOTIDE SEQUENCE [LARGE SCALE GENOMIC DNA]</scope>
    <source>
        <strain evidence="4">cv. BLH2017</strain>
        <tissue evidence="3">Root</tissue>
    </source>
</reference>
<dbReference type="InterPro" id="IPR036397">
    <property type="entry name" value="RNaseH_sf"/>
</dbReference>
<keyword evidence="4" id="KW-1185">Reference proteome</keyword>
<comment type="caution">
    <text evidence="3">The sequence shown here is derived from an EMBL/GenBank/DDBJ whole genome shotgun (WGS) entry which is preliminary data.</text>
</comment>
<dbReference type="InterPro" id="IPR026960">
    <property type="entry name" value="RVT-Znf"/>
</dbReference>
<dbReference type="EMBL" id="MVGT01000435">
    <property type="protein sequence ID" value="OVA18731.1"/>
    <property type="molecule type" value="Genomic_DNA"/>
</dbReference>
<dbReference type="GO" id="GO:0004523">
    <property type="term" value="F:RNA-DNA hybrid ribonuclease activity"/>
    <property type="evidence" value="ECO:0007669"/>
    <property type="project" value="InterPro"/>
</dbReference>
<name>A0A200R7P0_MACCD</name>
<dbReference type="Pfam" id="PF13456">
    <property type="entry name" value="RVT_3"/>
    <property type="match status" value="1"/>
</dbReference>
<evidence type="ECO:0000313" key="4">
    <source>
        <dbReference type="Proteomes" id="UP000195402"/>
    </source>
</evidence>
<dbReference type="PANTHER" id="PTHR47723:SF19">
    <property type="entry name" value="POLYNUCLEOTIDYL TRANSFERASE, RIBONUCLEASE H-LIKE SUPERFAMILY PROTEIN"/>
    <property type="match status" value="1"/>
</dbReference>
<dbReference type="InParanoid" id="A0A200R7P0"/>
<dbReference type="InterPro" id="IPR053151">
    <property type="entry name" value="RNase_H-like"/>
</dbReference>
<dbReference type="PANTHER" id="PTHR47723">
    <property type="entry name" value="OS05G0353850 PROTEIN"/>
    <property type="match status" value="1"/>
</dbReference>
<gene>
    <name evidence="3" type="ORF">BVC80_1831g299</name>
</gene>
<dbReference type="InterPro" id="IPR044730">
    <property type="entry name" value="RNase_H-like_dom_plant"/>
</dbReference>
<dbReference type="InterPro" id="IPR002156">
    <property type="entry name" value="RNaseH_domain"/>
</dbReference>
<protein>
    <submittedName>
        <fullName evidence="3">Ribonuclease H domain</fullName>
    </submittedName>
</protein>
<evidence type="ECO:0000259" key="1">
    <source>
        <dbReference type="Pfam" id="PF13456"/>
    </source>
</evidence>
<dbReference type="OMA" id="WQGTERI"/>
<dbReference type="Pfam" id="PF13966">
    <property type="entry name" value="zf-RVT"/>
    <property type="match status" value="1"/>
</dbReference>
<dbReference type="CDD" id="cd06222">
    <property type="entry name" value="RNase_H_like"/>
    <property type="match status" value="1"/>
</dbReference>
<dbReference type="InterPro" id="IPR012337">
    <property type="entry name" value="RNaseH-like_sf"/>
</dbReference>